<evidence type="ECO:0008006" key="3">
    <source>
        <dbReference type="Google" id="ProtNLM"/>
    </source>
</evidence>
<gene>
    <name evidence="2" type="ORF">Tci_521115</name>
</gene>
<comment type="caution">
    <text evidence="2">The sequence shown here is derived from an EMBL/GenBank/DDBJ whole genome shotgun (WGS) entry which is preliminary data.</text>
</comment>
<reference evidence="2" key="1">
    <citation type="journal article" date="2019" name="Sci. Rep.">
        <title>Draft genome of Tanacetum cinerariifolium, the natural source of mosquito coil.</title>
        <authorList>
            <person name="Yamashiro T."/>
            <person name="Shiraishi A."/>
            <person name="Satake H."/>
            <person name="Nakayama K."/>
        </authorList>
    </citation>
    <scope>NUCLEOTIDE SEQUENCE</scope>
</reference>
<dbReference type="AlphaFoldDB" id="A0A699IDM9"/>
<feature type="region of interest" description="Disordered" evidence="1">
    <location>
        <begin position="156"/>
        <end position="211"/>
    </location>
</feature>
<evidence type="ECO:0000256" key="1">
    <source>
        <dbReference type="SAM" id="MobiDB-lite"/>
    </source>
</evidence>
<organism evidence="2">
    <name type="scientific">Tanacetum cinerariifolium</name>
    <name type="common">Dalmatian daisy</name>
    <name type="synonym">Chrysanthemum cinerariifolium</name>
    <dbReference type="NCBI Taxonomy" id="118510"/>
    <lineage>
        <taxon>Eukaryota</taxon>
        <taxon>Viridiplantae</taxon>
        <taxon>Streptophyta</taxon>
        <taxon>Embryophyta</taxon>
        <taxon>Tracheophyta</taxon>
        <taxon>Spermatophyta</taxon>
        <taxon>Magnoliopsida</taxon>
        <taxon>eudicotyledons</taxon>
        <taxon>Gunneridae</taxon>
        <taxon>Pentapetalae</taxon>
        <taxon>asterids</taxon>
        <taxon>campanulids</taxon>
        <taxon>Asterales</taxon>
        <taxon>Asteraceae</taxon>
        <taxon>Asteroideae</taxon>
        <taxon>Anthemideae</taxon>
        <taxon>Anthemidinae</taxon>
        <taxon>Tanacetum</taxon>
    </lineage>
</organism>
<accession>A0A699IDM9</accession>
<protein>
    <recommendedName>
        <fullName evidence="3">RNA-directed DNA polymerase, eukaryota, reverse transcriptase zinc-binding domain protein</fullName>
    </recommendedName>
</protein>
<sequence>GYGWGCDEGWGLGRYCKGWGRGDGGLTGWGWSSLLLVLGFLRNGRDIRFWVDHWVDNRRLCNRFLRGRVSKEFEDLLGILQHVVLYNNCRDRWRWTLGEDGEFTVGNVNAFTIDEFFSSNGNVNVPVYYFRVWQAVMWTTGSFIWKEGNSRVFGNRSEHWSKTGPDQPRPDRDRFGPKRRTEMVRILSTSRAEPIGWHAGAGPLPTGRPLS</sequence>
<feature type="compositionally biased region" description="Basic and acidic residues" evidence="1">
    <location>
        <begin position="168"/>
        <end position="183"/>
    </location>
</feature>
<name>A0A699IDM9_TANCI</name>
<proteinExistence type="predicted"/>
<evidence type="ECO:0000313" key="2">
    <source>
        <dbReference type="EMBL" id="GEZ49142.1"/>
    </source>
</evidence>
<dbReference type="EMBL" id="BKCJ010285366">
    <property type="protein sequence ID" value="GEZ49142.1"/>
    <property type="molecule type" value="Genomic_DNA"/>
</dbReference>
<feature type="non-terminal residue" evidence="2">
    <location>
        <position position="1"/>
    </location>
</feature>